<feature type="domain" description="Response regulatory" evidence="2">
    <location>
        <begin position="4"/>
        <end position="119"/>
    </location>
</feature>
<accession>A0A6B8RMA6</accession>
<protein>
    <submittedName>
        <fullName evidence="4">Diguanylate cyclase</fullName>
    </submittedName>
</protein>
<dbReference type="InterPro" id="IPR001789">
    <property type="entry name" value="Sig_transdc_resp-reg_receiver"/>
</dbReference>
<dbReference type="CDD" id="cd01949">
    <property type="entry name" value="GGDEF"/>
    <property type="match status" value="1"/>
</dbReference>
<evidence type="ECO:0000313" key="4">
    <source>
        <dbReference type="EMBL" id="QGQ96536.1"/>
    </source>
</evidence>
<dbReference type="NCBIfam" id="TIGR00254">
    <property type="entry name" value="GGDEF"/>
    <property type="match status" value="1"/>
</dbReference>
<dbReference type="PANTHER" id="PTHR45138">
    <property type="entry name" value="REGULATORY COMPONENTS OF SENSORY TRANSDUCTION SYSTEM"/>
    <property type="match status" value="1"/>
</dbReference>
<dbReference type="PROSITE" id="PS50887">
    <property type="entry name" value="GGDEF"/>
    <property type="match status" value="1"/>
</dbReference>
<dbReference type="Gene3D" id="3.30.70.270">
    <property type="match status" value="1"/>
</dbReference>
<dbReference type="InterPro" id="IPR043128">
    <property type="entry name" value="Rev_trsase/Diguanyl_cyclase"/>
</dbReference>
<keyword evidence="1" id="KW-0597">Phosphoprotein</keyword>
<dbReference type="AlphaFoldDB" id="A0A6B8RMA6"/>
<dbReference type="InterPro" id="IPR000160">
    <property type="entry name" value="GGDEF_dom"/>
</dbReference>
<dbReference type="GO" id="GO:0005886">
    <property type="term" value="C:plasma membrane"/>
    <property type="evidence" value="ECO:0007669"/>
    <property type="project" value="TreeGrafter"/>
</dbReference>
<dbReference type="SUPFAM" id="SSF52172">
    <property type="entry name" value="CheY-like"/>
    <property type="match status" value="1"/>
</dbReference>
<keyword evidence="5" id="KW-1185">Reference proteome</keyword>
<dbReference type="GO" id="GO:0052621">
    <property type="term" value="F:diguanylate cyclase activity"/>
    <property type="evidence" value="ECO:0007669"/>
    <property type="project" value="TreeGrafter"/>
</dbReference>
<dbReference type="Pfam" id="PF00990">
    <property type="entry name" value="GGDEF"/>
    <property type="match status" value="1"/>
</dbReference>
<evidence type="ECO:0000256" key="1">
    <source>
        <dbReference type="PROSITE-ProRule" id="PRU00169"/>
    </source>
</evidence>
<dbReference type="InterPro" id="IPR029787">
    <property type="entry name" value="Nucleotide_cyclase"/>
</dbReference>
<evidence type="ECO:0000313" key="5">
    <source>
        <dbReference type="Proteomes" id="UP000426246"/>
    </source>
</evidence>
<dbReference type="FunFam" id="3.30.70.270:FF:000001">
    <property type="entry name" value="Diguanylate cyclase domain protein"/>
    <property type="match status" value="1"/>
</dbReference>
<reference evidence="5" key="1">
    <citation type="submission" date="2018-11" db="EMBL/GenBank/DDBJ databases">
        <title>Complete genome sequence of Paenibacillus sp. ML311-T8.</title>
        <authorList>
            <person name="Nam Y.-D."/>
            <person name="Kang J."/>
            <person name="Chung W.-H."/>
            <person name="Park Y.S."/>
        </authorList>
    </citation>
    <scope>NUCLEOTIDE SEQUENCE [LARGE SCALE GENOMIC DNA]</scope>
    <source>
        <strain evidence="5">ML311-T8</strain>
    </source>
</reference>
<dbReference type="GO" id="GO:1902201">
    <property type="term" value="P:negative regulation of bacterial-type flagellum-dependent cell motility"/>
    <property type="evidence" value="ECO:0007669"/>
    <property type="project" value="TreeGrafter"/>
</dbReference>
<evidence type="ECO:0000259" key="2">
    <source>
        <dbReference type="PROSITE" id="PS50110"/>
    </source>
</evidence>
<dbReference type="PROSITE" id="PS50110">
    <property type="entry name" value="RESPONSE_REGULATORY"/>
    <property type="match status" value="1"/>
</dbReference>
<dbReference type="OrthoDB" id="9759607at2"/>
<sequence>MTKRIMIVDDEPHNLAILRIFLNSLGYEVFEAECGKDALVNVMDILPDLILLDVMMPDLSGFNVAEIWRDQPGFNIPIVFLSAKVQKDDILQGLQLGAVDYLTKPFDLDLIEKKISIVIANRTEILNLKSENAELSLKVNIDPVTSLYNRNYLQSVIEQVKEGGMQFAIAMMIDIDYFKEINDEHGHLMGDQVLKEVAKIILSSIRAGHDAAFRYGGDEFLVLLVEERNYLSIAESIRGQVDALNLITPFKRSIQVSVSLGLSKSYKYKTTERVIACADTALYDAKNRGRNRIYIS</sequence>
<dbReference type="Pfam" id="PF00072">
    <property type="entry name" value="Response_reg"/>
    <property type="match status" value="1"/>
</dbReference>
<dbReference type="Proteomes" id="UP000426246">
    <property type="component" value="Chromosome"/>
</dbReference>
<dbReference type="KEGG" id="ppsc:EHS13_17410"/>
<feature type="modified residue" description="4-aspartylphosphate" evidence="1">
    <location>
        <position position="53"/>
    </location>
</feature>
<dbReference type="PANTHER" id="PTHR45138:SF9">
    <property type="entry name" value="DIGUANYLATE CYCLASE DGCM-RELATED"/>
    <property type="match status" value="1"/>
</dbReference>
<dbReference type="SUPFAM" id="SSF55073">
    <property type="entry name" value="Nucleotide cyclase"/>
    <property type="match status" value="1"/>
</dbReference>
<dbReference type="EMBL" id="CP034235">
    <property type="protein sequence ID" value="QGQ96536.1"/>
    <property type="molecule type" value="Genomic_DNA"/>
</dbReference>
<dbReference type="Gene3D" id="3.40.50.2300">
    <property type="match status" value="1"/>
</dbReference>
<dbReference type="SMART" id="SM00267">
    <property type="entry name" value="GGDEF"/>
    <property type="match status" value="1"/>
</dbReference>
<dbReference type="InterPro" id="IPR050469">
    <property type="entry name" value="Diguanylate_Cyclase"/>
</dbReference>
<gene>
    <name evidence="4" type="ORF">EHS13_17410</name>
</gene>
<dbReference type="InterPro" id="IPR011006">
    <property type="entry name" value="CheY-like_superfamily"/>
</dbReference>
<dbReference type="GO" id="GO:0000160">
    <property type="term" value="P:phosphorelay signal transduction system"/>
    <property type="evidence" value="ECO:0007669"/>
    <property type="project" value="InterPro"/>
</dbReference>
<organism evidence="4 5">
    <name type="scientific">Paenibacillus psychroresistens</name>
    <dbReference type="NCBI Taxonomy" id="1778678"/>
    <lineage>
        <taxon>Bacteria</taxon>
        <taxon>Bacillati</taxon>
        <taxon>Bacillota</taxon>
        <taxon>Bacilli</taxon>
        <taxon>Bacillales</taxon>
        <taxon>Paenibacillaceae</taxon>
        <taxon>Paenibacillus</taxon>
    </lineage>
</organism>
<dbReference type="GO" id="GO:0043709">
    <property type="term" value="P:cell adhesion involved in single-species biofilm formation"/>
    <property type="evidence" value="ECO:0007669"/>
    <property type="project" value="TreeGrafter"/>
</dbReference>
<dbReference type="SMART" id="SM00448">
    <property type="entry name" value="REC"/>
    <property type="match status" value="1"/>
</dbReference>
<proteinExistence type="predicted"/>
<dbReference type="RefSeq" id="WP_155701607.1">
    <property type="nucleotide sequence ID" value="NZ_CP034235.1"/>
</dbReference>
<evidence type="ECO:0000259" key="3">
    <source>
        <dbReference type="PROSITE" id="PS50887"/>
    </source>
</evidence>
<name>A0A6B8RMA6_9BACL</name>
<feature type="domain" description="GGDEF" evidence="3">
    <location>
        <begin position="166"/>
        <end position="296"/>
    </location>
</feature>